<dbReference type="InterPro" id="IPR020476">
    <property type="entry name" value="Nudix_hydrolase"/>
</dbReference>
<proteinExistence type="inferred from homology"/>
<keyword evidence="5" id="KW-0460">Magnesium</keyword>
<dbReference type="Pfam" id="PF00293">
    <property type="entry name" value="NUDIX"/>
    <property type="match status" value="1"/>
</dbReference>
<evidence type="ECO:0000313" key="9">
    <source>
        <dbReference type="EMBL" id="MCJ8499843.1"/>
    </source>
</evidence>
<reference evidence="9" key="1">
    <citation type="submission" date="2022-04" db="EMBL/GenBank/DDBJ databases">
        <title>Desulfatitalea alkaliphila sp. nov., a novel anaerobic sulfate-reducing bacterium isolated from terrestrial mud volcano, Taman Peninsula, Russia.</title>
        <authorList>
            <person name="Khomyakova M.A."/>
            <person name="Merkel A.Y."/>
            <person name="Slobodkin A.I."/>
        </authorList>
    </citation>
    <scope>NUCLEOTIDE SEQUENCE</scope>
    <source>
        <strain evidence="9">M08but</strain>
    </source>
</reference>
<dbReference type="InterPro" id="IPR000086">
    <property type="entry name" value="NUDIX_hydrolase_dom"/>
</dbReference>
<accession>A0AA41UNU4</accession>
<dbReference type="RefSeq" id="WP_246903394.1">
    <property type="nucleotide sequence ID" value="NZ_JALJRB010000003.1"/>
</dbReference>
<dbReference type="InterPro" id="IPR015797">
    <property type="entry name" value="NUDIX_hydrolase-like_dom_sf"/>
</dbReference>
<evidence type="ECO:0000256" key="5">
    <source>
        <dbReference type="ARBA" id="ARBA00022842"/>
    </source>
</evidence>
<keyword evidence="3" id="KW-0479">Metal-binding</keyword>
<evidence type="ECO:0000256" key="4">
    <source>
        <dbReference type="ARBA" id="ARBA00022801"/>
    </source>
</evidence>
<evidence type="ECO:0000256" key="7">
    <source>
        <dbReference type="RuleBase" id="RU003476"/>
    </source>
</evidence>
<dbReference type="InterPro" id="IPR045121">
    <property type="entry name" value="CoAse"/>
</dbReference>
<gene>
    <name evidence="9" type="ORF">MRX98_04595</name>
</gene>
<dbReference type="SUPFAM" id="SSF55811">
    <property type="entry name" value="Nudix"/>
    <property type="match status" value="1"/>
</dbReference>
<evidence type="ECO:0000259" key="8">
    <source>
        <dbReference type="PROSITE" id="PS51462"/>
    </source>
</evidence>
<dbReference type="GO" id="GO:0046872">
    <property type="term" value="F:metal ion binding"/>
    <property type="evidence" value="ECO:0007669"/>
    <property type="project" value="UniProtKB-KW"/>
</dbReference>
<dbReference type="PANTHER" id="PTHR12992:SF11">
    <property type="entry name" value="MITOCHONDRIAL COENZYME A DIPHOSPHATASE NUDT8"/>
    <property type="match status" value="1"/>
</dbReference>
<dbReference type="PROSITE" id="PS00893">
    <property type="entry name" value="NUDIX_BOX"/>
    <property type="match status" value="1"/>
</dbReference>
<evidence type="ECO:0000256" key="6">
    <source>
        <dbReference type="ARBA" id="ARBA00023211"/>
    </source>
</evidence>
<dbReference type="GO" id="GO:0010945">
    <property type="term" value="F:coenzyme A diphosphatase activity"/>
    <property type="evidence" value="ECO:0007669"/>
    <property type="project" value="InterPro"/>
</dbReference>
<dbReference type="PROSITE" id="PS51462">
    <property type="entry name" value="NUDIX"/>
    <property type="match status" value="1"/>
</dbReference>
<dbReference type="PRINTS" id="PR00502">
    <property type="entry name" value="NUDIXFAMILY"/>
</dbReference>
<feature type="domain" description="Nudix hydrolase" evidence="8">
    <location>
        <begin position="50"/>
        <end position="184"/>
    </location>
</feature>
<sequence>MTSGCRLKCDDRLRRQIQCRLQAFAHRNHDQHRLRQAAVAITVVGVDQSSYEAEISACRVHATDAAIILTRRSALLKHHAGQWALPGGRSEPDETPEETALRELQEEVGLSLTRDRILGRLDDFTTRSGFIMTPIVFWGGPEVDLQPDPGEVRSIHRIPIREFLRPDAPILEEQPAHPHPILYMPVGNSWIASPTAALLYQFREVAILGNPTRVAHFDQPRFAWR</sequence>
<dbReference type="AlphaFoldDB" id="A0AA41UNU4"/>
<keyword evidence="10" id="KW-1185">Reference proteome</keyword>
<keyword evidence="6" id="KW-0464">Manganese</keyword>
<comment type="cofactor">
    <cofactor evidence="1">
        <name>Mn(2+)</name>
        <dbReference type="ChEBI" id="CHEBI:29035"/>
    </cofactor>
</comment>
<dbReference type="PANTHER" id="PTHR12992">
    <property type="entry name" value="NUDIX HYDROLASE"/>
    <property type="match status" value="1"/>
</dbReference>
<evidence type="ECO:0000256" key="1">
    <source>
        <dbReference type="ARBA" id="ARBA00001936"/>
    </source>
</evidence>
<evidence type="ECO:0000313" key="10">
    <source>
        <dbReference type="Proteomes" id="UP001165427"/>
    </source>
</evidence>
<name>A0AA41UNU4_9BACT</name>
<dbReference type="Gene3D" id="3.90.79.10">
    <property type="entry name" value="Nucleoside Triphosphate Pyrophosphohydrolase"/>
    <property type="match status" value="1"/>
</dbReference>
<dbReference type="CDD" id="cd03426">
    <property type="entry name" value="NUDIX_CoAse_Nudt7"/>
    <property type="match status" value="1"/>
</dbReference>
<comment type="similarity">
    <text evidence="7">Belongs to the Nudix hydrolase family.</text>
</comment>
<dbReference type="Proteomes" id="UP001165427">
    <property type="component" value="Unassembled WGS sequence"/>
</dbReference>
<evidence type="ECO:0000256" key="3">
    <source>
        <dbReference type="ARBA" id="ARBA00022723"/>
    </source>
</evidence>
<comment type="caution">
    <text evidence="9">The sequence shown here is derived from an EMBL/GenBank/DDBJ whole genome shotgun (WGS) entry which is preliminary data.</text>
</comment>
<evidence type="ECO:0000256" key="2">
    <source>
        <dbReference type="ARBA" id="ARBA00001946"/>
    </source>
</evidence>
<protein>
    <submittedName>
        <fullName evidence="9">CoA pyrophosphatase</fullName>
    </submittedName>
</protein>
<dbReference type="EMBL" id="JALJRB010000003">
    <property type="protein sequence ID" value="MCJ8499843.1"/>
    <property type="molecule type" value="Genomic_DNA"/>
</dbReference>
<organism evidence="9 10">
    <name type="scientific">Desulfatitalea alkaliphila</name>
    <dbReference type="NCBI Taxonomy" id="2929485"/>
    <lineage>
        <taxon>Bacteria</taxon>
        <taxon>Pseudomonadati</taxon>
        <taxon>Thermodesulfobacteriota</taxon>
        <taxon>Desulfobacteria</taxon>
        <taxon>Desulfobacterales</taxon>
        <taxon>Desulfosarcinaceae</taxon>
        <taxon>Desulfatitalea</taxon>
    </lineage>
</organism>
<keyword evidence="4 7" id="KW-0378">Hydrolase</keyword>
<dbReference type="InterPro" id="IPR020084">
    <property type="entry name" value="NUDIX_hydrolase_CS"/>
</dbReference>
<comment type="cofactor">
    <cofactor evidence="2">
        <name>Mg(2+)</name>
        <dbReference type="ChEBI" id="CHEBI:18420"/>
    </cofactor>
</comment>